<sequence length="545" mass="62261">MCMNLVRYKIRQHFKEQFADPGRTPVKADNDQRPLDNPVTADEIQAAFAKLCNGQATELLKYGAATLAQPIADLLNYGFETGDHIHRGEGILLGLPKPNKPAGQCASLRPIVLLNSIRKAVSLIALKRISPKVEVFLSPYHSGFRPSRSTVDAVWTHRWIAARAQTYPEKFYILGIDMSRAFDTIDHDKLLSVLRTFLTDDEIRLICLLLQDTTFALWNERHVLSPFMNNTGTPQGDSLSPVLFVVYLEAALRDLANELDLPRSILQHMIVYRLHLPQQSNHREDSIRGPSHLSTVVAHDEHVQDRAHQDQAQPKTPKDRKQRAKREAWRTTRKLGSLLGDSEDLSRRKNLAAAALHRNPCSALQLLRAPHPALQLRALTNTELVALESFHRKQLRKVIGIVYPCVITNKALYERTETEPLRFFPLRQRWRLFGHILRRPTTITANRFMEDYFQPSEQQKFRGRPRTTLPVTLDADLRCLPDGHRLTKAADLILLRCCARDGLGWKRLTQSLIAYTPYEGERDQDSTHTNAELCRRLARQQARPV</sequence>
<dbReference type="PROSITE" id="PS50878">
    <property type="entry name" value="RT_POL"/>
    <property type="match status" value="1"/>
</dbReference>
<dbReference type="PANTHER" id="PTHR19446">
    <property type="entry name" value="REVERSE TRANSCRIPTASES"/>
    <property type="match status" value="1"/>
</dbReference>
<dbReference type="InterPro" id="IPR000477">
    <property type="entry name" value="RT_dom"/>
</dbReference>
<comment type="caution">
    <text evidence="3">The sequence shown here is derived from an EMBL/GenBank/DDBJ whole genome shotgun (WGS) entry which is preliminary data.</text>
</comment>
<keyword evidence="3" id="KW-0540">Nuclease</keyword>
<keyword evidence="3" id="KW-0378">Hydrolase</keyword>
<dbReference type="OrthoDB" id="117013at2759"/>
<dbReference type="InterPro" id="IPR043502">
    <property type="entry name" value="DNA/RNA_pol_sf"/>
</dbReference>
<gene>
    <name evidence="3" type="ORF">PHPALM_31159</name>
</gene>
<keyword evidence="4" id="KW-1185">Reference proteome</keyword>
<organism evidence="3 4">
    <name type="scientific">Phytophthora palmivora</name>
    <dbReference type="NCBI Taxonomy" id="4796"/>
    <lineage>
        <taxon>Eukaryota</taxon>
        <taxon>Sar</taxon>
        <taxon>Stramenopiles</taxon>
        <taxon>Oomycota</taxon>
        <taxon>Peronosporomycetes</taxon>
        <taxon>Peronosporales</taxon>
        <taxon>Peronosporaceae</taxon>
        <taxon>Phytophthora</taxon>
    </lineage>
</organism>
<protein>
    <submittedName>
        <fullName evidence="3">EndonucleaseReverse transcriptase</fullName>
    </submittedName>
</protein>
<evidence type="ECO:0000256" key="1">
    <source>
        <dbReference type="SAM" id="MobiDB-lite"/>
    </source>
</evidence>
<dbReference type="Pfam" id="PF00078">
    <property type="entry name" value="RVT_1"/>
    <property type="match status" value="1"/>
</dbReference>
<dbReference type="GO" id="GO:0004519">
    <property type="term" value="F:endonuclease activity"/>
    <property type="evidence" value="ECO:0007669"/>
    <property type="project" value="UniProtKB-KW"/>
</dbReference>
<dbReference type="EMBL" id="NCKW01016954">
    <property type="protein sequence ID" value="POM60030.1"/>
    <property type="molecule type" value="Genomic_DNA"/>
</dbReference>
<proteinExistence type="predicted"/>
<reference evidence="3 4" key="1">
    <citation type="journal article" date="2017" name="Genome Biol. Evol.">
        <title>Phytophthora megakarya and P. palmivora, closely related causal agents of cacao black pod rot, underwent increases in genome sizes and gene numbers by different mechanisms.</title>
        <authorList>
            <person name="Ali S.S."/>
            <person name="Shao J."/>
            <person name="Lary D.J."/>
            <person name="Kronmiller B."/>
            <person name="Shen D."/>
            <person name="Strem M.D."/>
            <person name="Amoako-Attah I."/>
            <person name="Akrofi A.Y."/>
            <person name="Begoude B.A."/>
            <person name="Ten Hoopen G.M."/>
            <person name="Coulibaly K."/>
            <person name="Kebe B.I."/>
            <person name="Melnick R.L."/>
            <person name="Guiltinan M.J."/>
            <person name="Tyler B.M."/>
            <person name="Meinhardt L.W."/>
            <person name="Bailey B.A."/>
        </authorList>
    </citation>
    <scope>NUCLEOTIDE SEQUENCE [LARGE SCALE GENOMIC DNA]</scope>
    <source>
        <strain evidence="4">sbr112.9</strain>
    </source>
</reference>
<evidence type="ECO:0000313" key="3">
    <source>
        <dbReference type="EMBL" id="POM60030.1"/>
    </source>
</evidence>
<dbReference type="SUPFAM" id="SSF56672">
    <property type="entry name" value="DNA/RNA polymerases"/>
    <property type="match status" value="1"/>
</dbReference>
<feature type="region of interest" description="Disordered" evidence="1">
    <location>
        <begin position="301"/>
        <end position="328"/>
    </location>
</feature>
<evidence type="ECO:0000313" key="4">
    <source>
        <dbReference type="Proteomes" id="UP000237271"/>
    </source>
</evidence>
<keyword evidence="3" id="KW-0255">Endonuclease</keyword>
<evidence type="ECO:0000259" key="2">
    <source>
        <dbReference type="PROSITE" id="PS50878"/>
    </source>
</evidence>
<feature type="domain" description="Reverse transcriptase" evidence="2">
    <location>
        <begin position="76"/>
        <end position="339"/>
    </location>
</feature>
<name>A0A2P4X3A1_9STRA</name>
<dbReference type="Proteomes" id="UP000237271">
    <property type="component" value="Unassembled WGS sequence"/>
</dbReference>
<accession>A0A2P4X3A1</accession>
<dbReference type="AlphaFoldDB" id="A0A2P4X3A1"/>